<comment type="caution">
    <text evidence="4">The sequence shown here is derived from an EMBL/GenBank/DDBJ whole genome shotgun (WGS) entry which is preliminary data.</text>
</comment>
<evidence type="ECO:0000313" key="4">
    <source>
        <dbReference type="EMBL" id="RHY33671.1"/>
    </source>
</evidence>
<accession>A0A3R7D5M7</accession>
<dbReference type="InterPro" id="IPR011989">
    <property type="entry name" value="ARM-like"/>
</dbReference>
<dbReference type="AlphaFoldDB" id="A0A3R7D5M7"/>
<dbReference type="InterPro" id="IPR012677">
    <property type="entry name" value="Nucleotide-bd_a/b_plait_sf"/>
</dbReference>
<dbReference type="InterPro" id="IPR011009">
    <property type="entry name" value="Kinase-like_dom_sf"/>
</dbReference>
<dbReference type="GO" id="GO:0005524">
    <property type="term" value="F:ATP binding"/>
    <property type="evidence" value="ECO:0007669"/>
    <property type="project" value="InterPro"/>
</dbReference>
<evidence type="ECO:0000256" key="1">
    <source>
        <dbReference type="SAM" id="Coils"/>
    </source>
</evidence>
<dbReference type="InterPro" id="IPR001245">
    <property type="entry name" value="Ser-Thr/Tyr_kinase_cat_dom"/>
</dbReference>
<sequence>MCVVPGSAGTTSALKFIPRRRREEPAPRPSPVATGLDNASSVATRFSPANAATTSLKTSLGMAAFTPVSVTRTKLSTDVPPLHSDDGSFDNRAVDLHRPDSVQEEYDPCRPNDYATFCEEREIREKNAEVRADLERRQKRLERERLREREQLEKDLEAGRVPNLATTSVPVKEECEGKYGPVVDCVVFEVPFRVAPEEAVRIFVEFQHEADAAKVLGVAFDNESNPAMLVMDRHTTSLYELLHVHRIALSAAAIVSLALDILHAILFCNGRGLRHVTSRKVLVDACGRAKIVGCFQREIMDAAGAPAVVTPYSPQCHSLDSTAPPMADDMHVFGVLLWELCCGEIPTVELNHRIAQVSVMHPHTEFESLVRHCLEENPAHRPQPIELCEVLQALQVACPLVDDHTLVATRFGRPELAVSPREVTDAPGPTIVARRLEAVEAQVIEEQRNFDVVVGQLEFANTEIASLNALVATKDAERQNMHRQLVVALAEKDVLVQAMRDAMDARDTWEHKAKLLEQQVASLTTLNQAHLANADLAKHDHDRMIESVGAKAIQHERVEMTKELAAAQDAMTNEKALRDELNVRWQQTIKRVEDERRLREKAERMVTELRAHNHELLDQVKLWHPDTGTKSLERNRLHEAKVHALEQHTQQLLLEDASTAMQNQLRLAQDICQARDNTIAQLESTTAALESKVVALKSELKATEDALTQEVKKRQDEGKCRYQRCLDLACDAPPFLIQPSGYCKTCDEKREREKAERIRKLTRERLDQTPDQLVRDASGRGLESLLDLLENFQTHVDVVVAGLKQLQHVSETNGNQGARTRTGTPCGVGNVKDSLGDAGAFKRIVAWMALYLEDVALQLAAVRLVGVLAFNHDVNRVRLVCDGCLEPLLAAMASHGTDKALQQACCTTLTNLAHNCEGNRRKILTQLGIERVLDSMQMFPHDTAIQQGCCWALISLAGSDFMCEHIAARGGVGGIVAAMLNCHADAAVQYYGSWALLNLVAGLESVQAFAKQEGAVEVCEAAMACFADHGGIQDKAGTVVAVLTDAVEQENNSDN</sequence>
<dbReference type="SUPFAM" id="SSF48371">
    <property type="entry name" value="ARM repeat"/>
    <property type="match status" value="1"/>
</dbReference>
<dbReference type="PANTHER" id="PTHR13288:SF8">
    <property type="entry name" value="SPLICING FACTOR 45"/>
    <property type="match status" value="1"/>
</dbReference>
<evidence type="ECO:0000256" key="2">
    <source>
        <dbReference type="SAM" id="MobiDB-lite"/>
    </source>
</evidence>
<gene>
    <name evidence="4" type="ORF">DYB32_002021</name>
</gene>
<dbReference type="SMART" id="SM00185">
    <property type="entry name" value="ARM"/>
    <property type="match status" value="5"/>
</dbReference>
<keyword evidence="5" id="KW-1185">Reference proteome</keyword>
<dbReference type="GO" id="GO:0004672">
    <property type="term" value="F:protein kinase activity"/>
    <property type="evidence" value="ECO:0007669"/>
    <property type="project" value="InterPro"/>
</dbReference>
<proteinExistence type="predicted"/>
<dbReference type="GO" id="GO:0045292">
    <property type="term" value="P:mRNA cis splicing, via spliceosome"/>
    <property type="evidence" value="ECO:0007669"/>
    <property type="project" value="InterPro"/>
</dbReference>
<dbReference type="EMBL" id="QUSY01000064">
    <property type="protein sequence ID" value="RHY33671.1"/>
    <property type="molecule type" value="Genomic_DNA"/>
</dbReference>
<keyword evidence="1" id="KW-0175">Coiled coil</keyword>
<dbReference type="Pfam" id="PF07714">
    <property type="entry name" value="PK_Tyr_Ser-Thr"/>
    <property type="match status" value="1"/>
</dbReference>
<dbReference type="Gene3D" id="1.25.10.10">
    <property type="entry name" value="Leucine-rich Repeat Variant"/>
    <property type="match status" value="1"/>
</dbReference>
<dbReference type="SMART" id="SM00220">
    <property type="entry name" value="S_TKc"/>
    <property type="match status" value="1"/>
</dbReference>
<dbReference type="InterPro" id="IPR000719">
    <property type="entry name" value="Prot_kinase_dom"/>
</dbReference>
<dbReference type="Gene3D" id="1.10.510.10">
    <property type="entry name" value="Transferase(Phosphotransferase) domain 1"/>
    <property type="match status" value="1"/>
</dbReference>
<reference evidence="4 5" key="1">
    <citation type="submission" date="2018-08" db="EMBL/GenBank/DDBJ databases">
        <title>Aphanomyces genome sequencing and annotation.</title>
        <authorList>
            <person name="Minardi D."/>
            <person name="Oidtmann B."/>
            <person name="Van Der Giezen M."/>
            <person name="Studholme D.J."/>
        </authorList>
    </citation>
    <scope>NUCLEOTIDE SEQUENCE [LARGE SCALE GENOMIC DNA]</scope>
    <source>
        <strain evidence="4 5">NJM0002</strain>
    </source>
</reference>
<dbReference type="GO" id="GO:0071011">
    <property type="term" value="C:precatalytic spliceosome"/>
    <property type="evidence" value="ECO:0007669"/>
    <property type="project" value="TreeGrafter"/>
</dbReference>
<feature type="coiled-coil region" evidence="1">
    <location>
        <begin position="679"/>
        <end position="717"/>
    </location>
</feature>
<dbReference type="VEuPathDB" id="FungiDB:H310_07101"/>
<feature type="coiled-coil region" evidence="1">
    <location>
        <begin position="124"/>
        <end position="158"/>
    </location>
</feature>
<dbReference type="SUPFAM" id="SSF56112">
    <property type="entry name" value="Protein kinase-like (PK-like)"/>
    <property type="match status" value="1"/>
</dbReference>
<feature type="coiled-coil region" evidence="1">
    <location>
        <begin position="550"/>
        <end position="619"/>
    </location>
</feature>
<dbReference type="InterPro" id="IPR016024">
    <property type="entry name" value="ARM-type_fold"/>
</dbReference>
<dbReference type="VEuPathDB" id="FungiDB:H310_07100"/>
<dbReference type="PANTHER" id="PTHR13288">
    <property type="entry name" value="SPLICING FACTOR 45 SPF45"/>
    <property type="match status" value="1"/>
</dbReference>
<dbReference type="Gene3D" id="3.30.70.330">
    <property type="match status" value="1"/>
</dbReference>
<feature type="domain" description="Protein kinase" evidence="3">
    <location>
        <begin position="54"/>
        <end position="407"/>
    </location>
</feature>
<organism evidence="4 5">
    <name type="scientific">Aphanomyces invadans</name>
    <dbReference type="NCBI Taxonomy" id="157072"/>
    <lineage>
        <taxon>Eukaryota</taxon>
        <taxon>Sar</taxon>
        <taxon>Stramenopiles</taxon>
        <taxon>Oomycota</taxon>
        <taxon>Saprolegniomycetes</taxon>
        <taxon>Saprolegniales</taxon>
        <taxon>Verrucalvaceae</taxon>
        <taxon>Aphanomyces</taxon>
    </lineage>
</organism>
<evidence type="ECO:0000259" key="3">
    <source>
        <dbReference type="PROSITE" id="PS50011"/>
    </source>
</evidence>
<dbReference type="PROSITE" id="PS50011">
    <property type="entry name" value="PROTEIN_KINASE_DOM"/>
    <property type="match status" value="1"/>
</dbReference>
<dbReference type="InterPro" id="IPR040052">
    <property type="entry name" value="RBM17"/>
</dbReference>
<evidence type="ECO:0000313" key="5">
    <source>
        <dbReference type="Proteomes" id="UP000285060"/>
    </source>
</evidence>
<dbReference type="Proteomes" id="UP000285060">
    <property type="component" value="Unassembled WGS sequence"/>
</dbReference>
<feature type="region of interest" description="Disordered" evidence="2">
    <location>
        <begin position="1"/>
        <end position="39"/>
    </location>
</feature>
<name>A0A3R7D5M7_9STRA</name>
<dbReference type="InterPro" id="IPR000225">
    <property type="entry name" value="Armadillo"/>
</dbReference>
<protein>
    <recommendedName>
        <fullName evidence="3">Protein kinase domain-containing protein</fullName>
    </recommendedName>
</protein>